<accession>A0A6G1DTP9</accession>
<dbReference type="Proteomes" id="UP000479710">
    <property type="component" value="Unassembled WGS sequence"/>
</dbReference>
<evidence type="ECO:0000313" key="15">
    <source>
        <dbReference type="EMBL" id="KAF0915849.1"/>
    </source>
</evidence>
<dbReference type="InterPro" id="IPR037045">
    <property type="entry name" value="S8pro/Inhibitor_I9_sf"/>
</dbReference>
<dbReference type="InterPro" id="IPR041469">
    <property type="entry name" value="Subtilisin-like_FN3"/>
</dbReference>
<evidence type="ECO:0000256" key="2">
    <source>
        <dbReference type="ARBA" id="ARBA00011073"/>
    </source>
</evidence>
<gene>
    <name evidence="15" type="ORF">E2562_039174</name>
</gene>
<evidence type="ECO:0000259" key="12">
    <source>
        <dbReference type="Pfam" id="PF02225"/>
    </source>
</evidence>
<feature type="domain" description="PA" evidence="12">
    <location>
        <begin position="399"/>
        <end position="472"/>
    </location>
</feature>
<evidence type="ECO:0000313" key="16">
    <source>
        <dbReference type="Proteomes" id="UP000479710"/>
    </source>
</evidence>
<dbReference type="SUPFAM" id="SSF52743">
    <property type="entry name" value="Subtilisin-like"/>
    <property type="match status" value="1"/>
</dbReference>
<feature type="active site" description="Charge relay system" evidence="8 9">
    <location>
        <position position="556"/>
    </location>
</feature>
<dbReference type="Gene3D" id="2.60.40.2310">
    <property type="match status" value="1"/>
</dbReference>
<keyword evidence="5 9" id="KW-0378">Hydrolase</keyword>
<comment type="subcellular location">
    <subcellularLocation>
        <location evidence="1">Secreted</location>
    </subcellularLocation>
</comment>
<protein>
    <recommendedName>
        <fullName evidence="17">Subtilisin-like protease</fullName>
    </recommendedName>
</protein>
<dbReference type="Gene3D" id="3.40.50.200">
    <property type="entry name" value="Peptidase S8/S53 domain"/>
    <property type="match status" value="1"/>
</dbReference>
<dbReference type="InterPro" id="IPR010259">
    <property type="entry name" value="S8pro/Inhibitor_I9"/>
</dbReference>
<dbReference type="InterPro" id="IPR045051">
    <property type="entry name" value="SBT"/>
</dbReference>
<dbReference type="PRINTS" id="PR00723">
    <property type="entry name" value="SUBTILISIN"/>
</dbReference>
<dbReference type="PROSITE" id="PS00136">
    <property type="entry name" value="SUBTILASE_ASP"/>
    <property type="match status" value="1"/>
</dbReference>
<evidence type="ECO:0000256" key="6">
    <source>
        <dbReference type="ARBA" id="ARBA00022825"/>
    </source>
</evidence>
<evidence type="ECO:0000259" key="13">
    <source>
        <dbReference type="Pfam" id="PF05922"/>
    </source>
</evidence>
<feature type="signal peptide" evidence="10">
    <location>
        <begin position="1"/>
        <end position="28"/>
    </location>
</feature>
<keyword evidence="3 9" id="KW-0645">Protease</keyword>
<keyword evidence="7" id="KW-0325">Glycoprotein</keyword>
<feature type="domain" description="Peptidase S8/S53" evidence="11">
    <location>
        <begin position="153"/>
        <end position="609"/>
    </location>
</feature>
<dbReference type="CDD" id="cd04852">
    <property type="entry name" value="Peptidases_S8_3"/>
    <property type="match status" value="1"/>
</dbReference>
<dbReference type="GO" id="GO:0006508">
    <property type="term" value="P:proteolysis"/>
    <property type="evidence" value="ECO:0007669"/>
    <property type="project" value="UniProtKB-KW"/>
</dbReference>
<evidence type="ECO:0000256" key="10">
    <source>
        <dbReference type="SAM" id="SignalP"/>
    </source>
</evidence>
<evidence type="ECO:0000259" key="14">
    <source>
        <dbReference type="Pfam" id="PF17766"/>
    </source>
</evidence>
<evidence type="ECO:0000256" key="4">
    <source>
        <dbReference type="ARBA" id="ARBA00022729"/>
    </source>
</evidence>
<dbReference type="AlphaFoldDB" id="A0A6G1DTP9"/>
<evidence type="ECO:0000256" key="8">
    <source>
        <dbReference type="PIRSR" id="PIRSR615500-1"/>
    </source>
</evidence>
<feature type="active site" description="Charge relay system" evidence="8 9">
    <location>
        <position position="228"/>
    </location>
</feature>
<organism evidence="15 16">
    <name type="scientific">Oryza meyeriana var. granulata</name>
    <dbReference type="NCBI Taxonomy" id="110450"/>
    <lineage>
        <taxon>Eukaryota</taxon>
        <taxon>Viridiplantae</taxon>
        <taxon>Streptophyta</taxon>
        <taxon>Embryophyta</taxon>
        <taxon>Tracheophyta</taxon>
        <taxon>Spermatophyta</taxon>
        <taxon>Magnoliopsida</taxon>
        <taxon>Liliopsida</taxon>
        <taxon>Poales</taxon>
        <taxon>Poaceae</taxon>
        <taxon>BOP clade</taxon>
        <taxon>Oryzoideae</taxon>
        <taxon>Oryzeae</taxon>
        <taxon>Oryzinae</taxon>
        <taxon>Oryza</taxon>
        <taxon>Oryza meyeriana</taxon>
    </lineage>
</organism>
<reference evidence="15 16" key="1">
    <citation type="submission" date="2019-11" db="EMBL/GenBank/DDBJ databases">
        <title>Whole genome sequence of Oryza granulata.</title>
        <authorList>
            <person name="Li W."/>
        </authorList>
    </citation>
    <scope>NUCLEOTIDE SEQUENCE [LARGE SCALE GENOMIC DNA]</scope>
    <source>
        <strain evidence="16">cv. Menghai</strain>
        <tissue evidence="15">Leaf</tissue>
    </source>
</reference>
<dbReference type="Pfam" id="PF17766">
    <property type="entry name" value="fn3_6"/>
    <property type="match status" value="1"/>
</dbReference>
<evidence type="ECO:0000256" key="7">
    <source>
        <dbReference type="ARBA" id="ARBA00023180"/>
    </source>
</evidence>
<dbReference type="OrthoDB" id="749792at2759"/>
<name>A0A6G1DTP9_9ORYZ</name>
<dbReference type="GO" id="GO:0004252">
    <property type="term" value="F:serine-type endopeptidase activity"/>
    <property type="evidence" value="ECO:0007669"/>
    <property type="project" value="UniProtKB-UniRule"/>
</dbReference>
<dbReference type="InterPro" id="IPR003137">
    <property type="entry name" value="PA_domain"/>
</dbReference>
<evidence type="ECO:0000256" key="1">
    <source>
        <dbReference type="ARBA" id="ARBA00004613"/>
    </source>
</evidence>
<feature type="domain" description="Subtilisin-like protease fibronectin type-III" evidence="14">
    <location>
        <begin position="672"/>
        <end position="770"/>
    </location>
</feature>
<comment type="caution">
    <text evidence="15">The sequence shown here is derived from an EMBL/GenBank/DDBJ whole genome shotgun (WGS) entry which is preliminary data.</text>
</comment>
<dbReference type="Gene3D" id="3.30.70.80">
    <property type="entry name" value="Peptidase S8 propeptide/proteinase inhibitor I9"/>
    <property type="match status" value="1"/>
</dbReference>
<evidence type="ECO:0000256" key="5">
    <source>
        <dbReference type="ARBA" id="ARBA00022801"/>
    </source>
</evidence>
<evidence type="ECO:0008006" key="17">
    <source>
        <dbReference type="Google" id="ProtNLM"/>
    </source>
</evidence>
<dbReference type="GO" id="GO:0005576">
    <property type="term" value="C:extracellular region"/>
    <property type="evidence" value="ECO:0007669"/>
    <property type="project" value="UniProtKB-SubCell"/>
</dbReference>
<dbReference type="PROSITE" id="PS51892">
    <property type="entry name" value="SUBTILASE"/>
    <property type="match status" value="1"/>
</dbReference>
<dbReference type="EMBL" id="SPHZ02000006">
    <property type="protein sequence ID" value="KAF0915849.1"/>
    <property type="molecule type" value="Genomic_DNA"/>
</dbReference>
<keyword evidence="16" id="KW-1185">Reference proteome</keyword>
<dbReference type="PANTHER" id="PTHR10795">
    <property type="entry name" value="PROPROTEIN CONVERTASE SUBTILISIN/KEXIN"/>
    <property type="match status" value="1"/>
</dbReference>
<dbReference type="Pfam" id="PF02225">
    <property type="entry name" value="PA"/>
    <property type="match status" value="1"/>
</dbReference>
<comment type="similarity">
    <text evidence="2 9">Belongs to the peptidase S8 family.</text>
</comment>
<dbReference type="Pfam" id="PF00082">
    <property type="entry name" value="Peptidase_S8"/>
    <property type="match status" value="1"/>
</dbReference>
<dbReference type="CDD" id="cd02120">
    <property type="entry name" value="PA_subtilisin_like"/>
    <property type="match status" value="1"/>
</dbReference>
<feature type="active site" description="Charge relay system" evidence="8 9">
    <location>
        <position position="162"/>
    </location>
</feature>
<evidence type="ECO:0000256" key="9">
    <source>
        <dbReference type="PROSITE-ProRule" id="PRU01240"/>
    </source>
</evidence>
<sequence>MARLGALICLRVAIVVLLPSLLATVSVAHNDTGVHKNYLIIVRKPYEYDQNVYKTVSSWHASLLASVCDTAKEELAADPGAETRLIYSYRNVVNGFCARVTRDEVFEMTKKDWFVKAIPEKTYKLMTTYTPQMIGLTGPAALHGGVWNRSNMGEGMIIGVLDDGIAAGHPSFDAAGMGPPPAKWKGRCDFNSSVCNNKLIGARSFYESARWKWRGIDDPVLPVNETAHGTHTSSTAAGNFVPGANTMGNGIGTAAGMAPRAHLALYQVCFQDKGCDRDDILAAMDDAVDEGVDVLSISLGDDEAGEFAGDPVALGGYTAIMKGVFVSTSAGNNGPNPSTVSNEAPWLLTVAASTTDRKFVATVKLGSGVELDGEALYQPPNFPSTQWPLVGDTGGDGTCSDERLLKKEHVAGKLVVCDQGGNLTGLEKGSFLHKAGAAGMVLIGPEFMGSVVQPKPHILPVAQIVYSSGKKLKAYMKSTKSPTAALIYQGTVFGNPMTPAVAPFSSRGPSKQNQGILKPDITGPGVNIIAGVPGPQGLATPPNPLAAKFDIMSGTSMSAPHLSGIAALIKKAHPKWSPAAIKSAMMTTADTMDRRRKPITDQDGHKADLFGLGAGFVNPTKAMNPGLVYDLSAADYVPYLCGLGYSDHEVNSIIHPSPPVSCKRLPAVDQKDLNYPSITAFLDREPYAVNVSRAVTNVGRGKAVYAAKVEMPRTVSVTVTPDTLKFKKLNQVKKFTVTIRGANGRMKDDVAEGQLKWVSPDNVVRTPIVVSSKKFFKDNTTSDHARH</sequence>
<dbReference type="InterPro" id="IPR015500">
    <property type="entry name" value="Peptidase_S8_subtilisin-rel"/>
</dbReference>
<evidence type="ECO:0000256" key="3">
    <source>
        <dbReference type="ARBA" id="ARBA00022670"/>
    </source>
</evidence>
<dbReference type="InterPro" id="IPR034197">
    <property type="entry name" value="Peptidases_S8_3"/>
</dbReference>
<proteinExistence type="inferred from homology"/>
<dbReference type="Gene3D" id="3.50.30.30">
    <property type="match status" value="1"/>
</dbReference>
<feature type="chain" id="PRO_5026178277" description="Subtilisin-like protease" evidence="10">
    <location>
        <begin position="29"/>
        <end position="787"/>
    </location>
</feature>
<dbReference type="Pfam" id="PF05922">
    <property type="entry name" value="Inhibitor_I9"/>
    <property type="match status" value="1"/>
</dbReference>
<keyword evidence="6 9" id="KW-0720">Serine protease</keyword>
<feature type="domain" description="Inhibitor I9" evidence="13">
    <location>
        <begin position="50"/>
        <end position="126"/>
    </location>
</feature>
<dbReference type="InterPro" id="IPR036852">
    <property type="entry name" value="Peptidase_S8/S53_dom_sf"/>
</dbReference>
<dbReference type="InterPro" id="IPR000209">
    <property type="entry name" value="Peptidase_S8/S53_dom"/>
</dbReference>
<keyword evidence="4 10" id="KW-0732">Signal</keyword>
<dbReference type="InterPro" id="IPR023827">
    <property type="entry name" value="Peptidase_S8_Asp-AS"/>
</dbReference>
<evidence type="ECO:0000259" key="11">
    <source>
        <dbReference type="Pfam" id="PF00082"/>
    </source>
</evidence>